<name>A0ABU1FFQ5_9RHOB</name>
<accession>A0ABU1FFQ5</accession>
<dbReference type="InterPro" id="IPR009057">
    <property type="entry name" value="Homeodomain-like_sf"/>
</dbReference>
<dbReference type="SUPFAM" id="SSF46689">
    <property type="entry name" value="Homeodomain-like"/>
    <property type="match status" value="1"/>
</dbReference>
<evidence type="ECO:0000313" key="1">
    <source>
        <dbReference type="EMBL" id="MDR5655232.1"/>
    </source>
</evidence>
<reference evidence="1 2" key="1">
    <citation type="submission" date="2023-09" db="EMBL/GenBank/DDBJ databases">
        <title>Xinfangfangia sedmenti sp. nov., isolated the sedment.</title>
        <authorList>
            <person name="Xu L."/>
        </authorList>
    </citation>
    <scope>NUCLEOTIDE SEQUENCE [LARGE SCALE GENOMIC DNA]</scope>
    <source>
        <strain evidence="1 2">LG-4</strain>
    </source>
</reference>
<keyword evidence="2" id="KW-1185">Reference proteome</keyword>
<evidence type="ECO:0008006" key="3">
    <source>
        <dbReference type="Google" id="ProtNLM"/>
    </source>
</evidence>
<organism evidence="1 2">
    <name type="scientific">Ruixingdingia sedimenti</name>
    <dbReference type="NCBI Taxonomy" id="3073604"/>
    <lineage>
        <taxon>Bacteria</taxon>
        <taxon>Pseudomonadati</taxon>
        <taxon>Pseudomonadota</taxon>
        <taxon>Alphaproteobacteria</taxon>
        <taxon>Rhodobacterales</taxon>
        <taxon>Paracoccaceae</taxon>
        <taxon>Ruixingdingia</taxon>
    </lineage>
</organism>
<gene>
    <name evidence="1" type="ORF">RGD00_21730</name>
</gene>
<dbReference type="EMBL" id="JAVKPH010000054">
    <property type="protein sequence ID" value="MDR5655232.1"/>
    <property type="molecule type" value="Genomic_DNA"/>
</dbReference>
<sequence length="131" mass="14322">MTHPPPARQEDLPASLLDVAEALGLRVALRLIAEYGGRDVKFPRRPSADHPVVRALGMDDALALCEFLAGAQMYVPHGRPKRSSRPAVLDMQARGLTRAEISRALGLSERHVRYLANQAPPAPLPLFPDET</sequence>
<dbReference type="Proteomes" id="UP001247754">
    <property type="component" value="Unassembled WGS sequence"/>
</dbReference>
<proteinExistence type="predicted"/>
<comment type="caution">
    <text evidence="1">The sequence shown here is derived from an EMBL/GenBank/DDBJ whole genome shotgun (WGS) entry which is preliminary data.</text>
</comment>
<evidence type="ECO:0000313" key="2">
    <source>
        <dbReference type="Proteomes" id="UP001247754"/>
    </source>
</evidence>
<dbReference type="RefSeq" id="WP_310459339.1">
    <property type="nucleotide sequence ID" value="NZ_JAVKPH010000054.1"/>
</dbReference>
<protein>
    <recommendedName>
        <fullName evidence="3">Mor transcription activator family protein</fullName>
    </recommendedName>
</protein>